<evidence type="ECO:0000313" key="2">
    <source>
        <dbReference type="Proteomes" id="UP000273022"/>
    </source>
</evidence>
<keyword evidence="2" id="KW-1185">Reference proteome</keyword>
<dbReference type="RefSeq" id="WP_121854073.1">
    <property type="nucleotide sequence ID" value="NZ_CP037952.1"/>
</dbReference>
<protein>
    <submittedName>
        <fullName evidence="1">Uncharacterized protein</fullName>
    </submittedName>
</protein>
<proteinExistence type="predicted"/>
<sequence length="169" mass="19701">MHKGLWLKTIVFLMIFLGFNAAAGTTFEINYENKTPYDITLELISSYCINSAPVTPVRIEAGETKKVLRHTDSNKPFTHCWDKHKQFTWEVILTVNGEKKSYRERYLHYHSFGVKDNYLDDNNLNPWISKIGMINPESGDFIKDLTHQVPNLRTKPYSFSHSFDPEDLQ</sequence>
<reference evidence="1" key="1">
    <citation type="submission" date="2018-09" db="EMBL/GenBank/DDBJ databases">
        <title>Phylogeny of the Shewanellaceae, and recommendation for two new genera, Pseudoshewanella and Parashewanella.</title>
        <authorList>
            <person name="Wang G."/>
        </authorList>
    </citation>
    <scope>NUCLEOTIDE SEQUENCE [LARGE SCALE GENOMIC DNA]</scope>
    <source>
        <strain evidence="1">KCTC 22492</strain>
    </source>
</reference>
<dbReference type="EMBL" id="QYYH01000081">
    <property type="protein sequence ID" value="RJY11540.1"/>
    <property type="molecule type" value="Genomic_DNA"/>
</dbReference>
<gene>
    <name evidence="1" type="ORF">D5R81_13020</name>
</gene>
<organism evidence="1 2">
    <name type="scientific">Parashewanella spongiae</name>
    <dbReference type="NCBI Taxonomy" id="342950"/>
    <lineage>
        <taxon>Bacteria</taxon>
        <taxon>Pseudomonadati</taxon>
        <taxon>Pseudomonadota</taxon>
        <taxon>Gammaproteobacteria</taxon>
        <taxon>Alteromonadales</taxon>
        <taxon>Shewanellaceae</taxon>
        <taxon>Parashewanella</taxon>
    </lineage>
</organism>
<dbReference type="Proteomes" id="UP000273022">
    <property type="component" value="Unassembled WGS sequence"/>
</dbReference>
<name>A0A3A6TKK9_9GAMM</name>
<dbReference type="AlphaFoldDB" id="A0A3A6TKK9"/>
<accession>A0A3A6TKK9</accession>
<comment type="caution">
    <text evidence="1">The sequence shown here is derived from an EMBL/GenBank/DDBJ whole genome shotgun (WGS) entry which is preliminary data.</text>
</comment>
<evidence type="ECO:0000313" key="1">
    <source>
        <dbReference type="EMBL" id="RJY11540.1"/>
    </source>
</evidence>